<feature type="domain" description="PA14" evidence="3">
    <location>
        <begin position="455"/>
        <end position="608"/>
    </location>
</feature>
<keyword evidence="2" id="KW-0378">Hydrolase</keyword>
<dbReference type="PRINTS" id="PR00133">
    <property type="entry name" value="GLHYDRLASE3"/>
</dbReference>
<dbReference type="InterPro" id="IPR026891">
    <property type="entry name" value="Fn3-like"/>
</dbReference>
<dbReference type="SMART" id="SM00758">
    <property type="entry name" value="PA14"/>
    <property type="match status" value="1"/>
</dbReference>
<dbReference type="Gene3D" id="3.20.20.300">
    <property type="entry name" value="Glycoside hydrolase, family 3, N-terminal domain"/>
    <property type="match status" value="1"/>
</dbReference>
<dbReference type="InterPro" id="IPR011658">
    <property type="entry name" value="PA14_dom"/>
</dbReference>
<dbReference type="InterPro" id="IPR036881">
    <property type="entry name" value="Glyco_hydro_3_C_sf"/>
</dbReference>
<protein>
    <recommendedName>
        <fullName evidence="3">PA14 domain-containing protein</fullName>
    </recommendedName>
</protein>
<dbReference type="InterPro" id="IPR017853">
    <property type="entry name" value="GH"/>
</dbReference>
<dbReference type="InterPro" id="IPR013783">
    <property type="entry name" value="Ig-like_fold"/>
</dbReference>
<proteinExistence type="inferred from homology"/>
<dbReference type="Gene3D" id="2.60.40.10">
    <property type="entry name" value="Immunoglobulins"/>
    <property type="match status" value="1"/>
</dbReference>
<evidence type="ECO:0000313" key="5">
    <source>
        <dbReference type="Proteomes" id="UP000248301"/>
    </source>
</evidence>
<accession>A0A318PNN1</accession>
<dbReference type="InterPro" id="IPR001764">
    <property type="entry name" value="Glyco_hydro_3_N"/>
</dbReference>
<dbReference type="InterPro" id="IPR002772">
    <property type="entry name" value="Glyco_hydro_3_C"/>
</dbReference>
<dbReference type="SUPFAM" id="SSF56988">
    <property type="entry name" value="Anthrax protective antigen"/>
    <property type="match status" value="1"/>
</dbReference>
<dbReference type="InterPro" id="IPR036962">
    <property type="entry name" value="Glyco_hydro_3_N_sf"/>
</dbReference>
<reference evidence="4 5" key="1">
    <citation type="submission" date="2017-07" db="EMBL/GenBank/DDBJ databases">
        <title>A draft genome sequence of Gluconacetobacter entanii LTH 4560.</title>
        <authorList>
            <person name="Skraban J."/>
            <person name="Cleenwerck I."/>
            <person name="Vandamme P."/>
            <person name="Trcek J."/>
        </authorList>
    </citation>
    <scope>NUCLEOTIDE SEQUENCE [LARGE SCALE GENOMIC DNA]</scope>
    <source>
        <strain evidence="4 5">LTH 4560</strain>
    </source>
</reference>
<dbReference type="SUPFAM" id="SSF52279">
    <property type="entry name" value="Beta-D-glucan exohydrolase, C-terminal domain"/>
    <property type="match status" value="1"/>
</dbReference>
<dbReference type="PANTHER" id="PTHR42715:SF10">
    <property type="entry name" value="BETA-GLUCOSIDASE"/>
    <property type="match status" value="1"/>
</dbReference>
<dbReference type="PROSITE" id="PS51820">
    <property type="entry name" value="PA14"/>
    <property type="match status" value="1"/>
</dbReference>
<dbReference type="Pfam" id="PF14310">
    <property type="entry name" value="Fn3-like"/>
    <property type="match status" value="1"/>
</dbReference>
<organism evidence="4 5">
    <name type="scientific">Gluconacetobacter entanii</name>
    <dbReference type="NCBI Taxonomy" id="108528"/>
    <lineage>
        <taxon>Bacteria</taxon>
        <taxon>Pseudomonadati</taxon>
        <taxon>Pseudomonadota</taxon>
        <taxon>Alphaproteobacteria</taxon>
        <taxon>Acetobacterales</taxon>
        <taxon>Acetobacteraceae</taxon>
        <taxon>Gluconacetobacter</taxon>
    </lineage>
</organism>
<dbReference type="InterPro" id="IPR050288">
    <property type="entry name" value="Cellulose_deg_GH3"/>
</dbReference>
<evidence type="ECO:0000256" key="1">
    <source>
        <dbReference type="ARBA" id="ARBA00005336"/>
    </source>
</evidence>
<dbReference type="OrthoDB" id="9781691at2"/>
<comment type="similarity">
    <text evidence="1">Belongs to the glycosyl hydrolase 3 family.</text>
</comment>
<dbReference type="SUPFAM" id="SSF51445">
    <property type="entry name" value="(Trans)glycosidases"/>
    <property type="match status" value="1"/>
</dbReference>
<evidence type="ECO:0000256" key="2">
    <source>
        <dbReference type="ARBA" id="ARBA00022801"/>
    </source>
</evidence>
<evidence type="ECO:0000259" key="3">
    <source>
        <dbReference type="PROSITE" id="PS51820"/>
    </source>
</evidence>
<dbReference type="GO" id="GO:0005975">
    <property type="term" value="P:carbohydrate metabolic process"/>
    <property type="evidence" value="ECO:0007669"/>
    <property type="project" value="InterPro"/>
</dbReference>
<dbReference type="Pfam" id="PF00933">
    <property type="entry name" value="Glyco_hydro_3"/>
    <property type="match status" value="1"/>
</dbReference>
<dbReference type="AlphaFoldDB" id="A0A318PNN1"/>
<sequence>MKIRWSDSFPLSCVVMMAVYCMIFPVHADPSSKDMPAAVIPGQSGARIVPAPCFLDPGSDAQCTVHLLKQMKLSEKIAFVQDGKGVARLGLPDLDEDDGPNGLRGFAAATAFPAAVAVSASFDTALAHEYGVALGVEDRLAGHDVLLGPTINIMRTWRWGRSAETFGEDPLLTGRIARAEIDGIQSQHVIAMVKHFVANDQEAYRFGDAPNDRNIDEIIDEAALQGLYYPAFRAAVENGGAAAVMCSYPRINGQNACENKDLLARIRAFGLEGYIEPDAVFALHDGVRGAQAGIDRLSMPLDHVGLSRLLARRRLNETQVDHMALHMLGAMHRIAVGQSPVIATDWPERHEALARAIAAEGTVLLRNRRNFLPLARPRNIVVIGDSAGPHVSWQERGSPYVADGNTHPGAMDAGPLAAIRRRAARSGIPVMYAQGDEANHDLDPIPSSVLRTPDNAKEGLRARYFGPASAGGRLLASRIENGVELTEAGAPAPVRALKNDYTAIWDGVLRPPVSGTYRFALSGEGTARLLVDGHEVTHVFSADFSTIESGEVTLTQGKPVSLRVEFDARDAFLPATFTRMFGNPDPLLHLHWHLPEPELLAQAIEAARKADVAIVVAGDWETEVADRLSMRLPVGQDALIDAISAANPRTVVVLNTGGPVEMPWRDRVRAIVEGWYPGQAGSDALAAMLFGDVSPGGRLPLTFPVSGHDGPGNQGEMDYPGKDGRVVFTEGANVGYRWFAEHGVRPLYPFGYGLTYGHFTLRHAHAAVDPTSRMLSVHFSIHNSGHRDADAVPQLYLIRGDDRRALIDYARVRVPVGRKRAVDLRVPFSHLAAWDTGARQWTLPAGKYTIAIGWSAGHDEVTIPVRIGETSAYGDMPPS</sequence>
<dbReference type="EMBL" id="NKUF01000074">
    <property type="protein sequence ID" value="PYD60546.1"/>
    <property type="molecule type" value="Genomic_DNA"/>
</dbReference>
<dbReference type="SMART" id="SM01217">
    <property type="entry name" value="Fn3_like"/>
    <property type="match status" value="1"/>
</dbReference>
<comment type="caution">
    <text evidence="4">The sequence shown here is derived from an EMBL/GenBank/DDBJ whole genome shotgun (WGS) entry which is preliminary data.</text>
</comment>
<dbReference type="PANTHER" id="PTHR42715">
    <property type="entry name" value="BETA-GLUCOSIDASE"/>
    <property type="match status" value="1"/>
</dbReference>
<gene>
    <name evidence="4" type="ORF">CFR72_15605</name>
</gene>
<dbReference type="Pfam" id="PF01915">
    <property type="entry name" value="Glyco_hydro_3_C"/>
    <property type="match status" value="1"/>
</dbReference>
<dbReference type="GO" id="GO:0004553">
    <property type="term" value="F:hydrolase activity, hydrolyzing O-glycosyl compounds"/>
    <property type="evidence" value="ECO:0007669"/>
    <property type="project" value="InterPro"/>
</dbReference>
<evidence type="ECO:0000313" key="4">
    <source>
        <dbReference type="EMBL" id="PYD60546.1"/>
    </source>
</evidence>
<name>A0A318PNN1_9PROT</name>
<dbReference type="InterPro" id="IPR037524">
    <property type="entry name" value="PA14/GLEYA"/>
</dbReference>
<dbReference type="Pfam" id="PF07691">
    <property type="entry name" value="PA14"/>
    <property type="match status" value="1"/>
</dbReference>
<dbReference type="Gene3D" id="3.40.50.1700">
    <property type="entry name" value="Glycoside hydrolase family 3 C-terminal domain"/>
    <property type="match status" value="1"/>
</dbReference>
<dbReference type="Gene3D" id="2.60.120.260">
    <property type="entry name" value="Galactose-binding domain-like"/>
    <property type="match status" value="1"/>
</dbReference>
<dbReference type="Proteomes" id="UP000248301">
    <property type="component" value="Unassembled WGS sequence"/>
</dbReference>